<comment type="caution">
    <text evidence="2">The sequence shown here is derived from an EMBL/GenBank/DDBJ whole genome shotgun (WGS) entry which is preliminary data.</text>
</comment>
<evidence type="ECO:0000256" key="1">
    <source>
        <dbReference type="SAM" id="MobiDB-lite"/>
    </source>
</evidence>
<organism evidence="2 3">
    <name type="scientific">Streptomyces virens</name>
    <dbReference type="NCBI Taxonomy" id="285572"/>
    <lineage>
        <taxon>Bacteria</taxon>
        <taxon>Bacillati</taxon>
        <taxon>Actinomycetota</taxon>
        <taxon>Actinomycetes</taxon>
        <taxon>Kitasatosporales</taxon>
        <taxon>Streptomycetaceae</taxon>
        <taxon>Streptomyces</taxon>
    </lineage>
</organism>
<keyword evidence="3" id="KW-1185">Reference proteome</keyword>
<dbReference type="EMBL" id="BAAAUH010000021">
    <property type="protein sequence ID" value="GAA3180765.1"/>
    <property type="molecule type" value="Genomic_DNA"/>
</dbReference>
<proteinExistence type="predicted"/>
<name>A0ABP6PKI2_9ACTN</name>
<protein>
    <submittedName>
        <fullName evidence="2">Uncharacterized protein</fullName>
    </submittedName>
</protein>
<dbReference type="Proteomes" id="UP001501866">
    <property type="component" value="Unassembled WGS sequence"/>
</dbReference>
<evidence type="ECO:0000313" key="2">
    <source>
        <dbReference type="EMBL" id="GAA3180765.1"/>
    </source>
</evidence>
<reference evidence="3" key="1">
    <citation type="journal article" date="2019" name="Int. J. Syst. Evol. Microbiol.">
        <title>The Global Catalogue of Microorganisms (GCM) 10K type strain sequencing project: providing services to taxonomists for standard genome sequencing and annotation.</title>
        <authorList>
            <consortium name="The Broad Institute Genomics Platform"/>
            <consortium name="The Broad Institute Genome Sequencing Center for Infectious Disease"/>
            <person name="Wu L."/>
            <person name="Ma J."/>
        </authorList>
    </citation>
    <scope>NUCLEOTIDE SEQUENCE [LARGE SCALE GENOMIC DNA]</scope>
    <source>
        <strain evidence="3">JCM 9095</strain>
    </source>
</reference>
<feature type="region of interest" description="Disordered" evidence="1">
    <location>
        <begin position="68"/>
        <end position="87"/>
    </location>
</feature>
<feature type="compositionally biased region" description="Basic residues" evidence="1">
    <location>
        <begin position="24"/>
        <end position="34"/>
    </location>
</feature>
<evidence type="ECO:0000313" key="3">
    <source>
        <dbReference type="Proteomes" id="UP001501866"/>
    </source>
</evidence>
<gene>
    <name evidence="2" type="ORF">GCM10010451_32440</name>
</gene>
<accession>A0ABP6PKI2</accession>
<sequence length="133" mass="14592">MLSQTVECRAAHTVPRQNQVDRRPRPRPHKGHRSRAGEGSYVIDLKRTTDGWQAIALDGLRPTSGKVTVSLEDRSPGGTRALSVDSPSLVRERLTETPGSFEPVRSLTALPYASMVGARIPSPRTMVSHHMCP</sequence>
<feature type="region of interest" description="Disordered" evidence="1">
    <location>
        <begin position="1"/>
        <end position="40"/>
    </location>
</feature>